<accession>A0A1M6MWU5</accession>
<evidence type="ECO:0000313" key="2">
    <source>
        <dbReference type="EMBL" id="SHJ87968.1"/>
    </source>
</evidence>
<keyword evidence="1" id="KW-0472">Membrane</keyword>
<dbReference type="OrthoDB" id="2068515at2"/>
<dbReference type="AlphaFoldDB" id="A0A1M6MWU5"/>
<name>A0A1M6MWU5_9FIRM</name>
<dbReference type="PROSITE" id="PS51257">
    <property type="entry name" value="PROKAR_LIPOPROTEIN"/>
    <property type="match status" value="1"/>
</dbReference>
<gene>
    <name evidence="2" type="ORF">SAMN02745751_03617</name>
</gene>
<feature type="transmembrane region" description="Helical" evidence="1">
    <location>
        <begin position="47"/>
        <end position="66"/>
    </location>
</feature>
<feature type="transmembrane region" description="Helical" evidence="1">
    <location>
        <begin position="103"/>
        <end position="125"/>
    </location>
</feature>
<dbReference type="RefSeq" id="WP_073051055.1">
    <property type="nucleotide sequence ID" value="NZ_FQZL01000051.1"/>
</dbReference>
<reference evidence="2 3" key="1">
    <citation type="submission" date="2016-11" db="EMBL/GenBank/DDBJ databases">
        <authorList>
            <person name="Jaros S."/>
            <person name="Januszkiewicz K."/>
            <person name="Wedrychowicz H."/>
        </authorList>
    </citation>
    <scope>NUCLEOTIDE SEQUENCE [LARGE SCALE GENOMIC DNA]</scope>
    <source>
        <strain evidence="2 3">DSM 17477</strain>
    </source>
</reference>
<evidence type="ECO:0000313" key="3">
    <source>
        <dbReference type="Proteomes" id="UP000184052"/>
    </source>
</evidence>
<feature type="transmembrane region" description="Helical" evidence="1">
    <location>
        <begin position="73"/>
        <end position="91"/>
    </location>
</feature>
<dbReference type="Proteomes" id="UP000184052">
    <property type="component" value="Unassembled WGS sequence"/>
</dbReference>
<keyword evidence="1" id="KW-1133">Transmembrane helix</keyword>
<proteinExistence type="predicted"/>
<protein>
    <submittedName>
        <fullName evidence="2">Uncharacterized protein</fullName>
    </submittedName>
</protein>
<keyword evidence="1" id="KW-0812">Transmembrane</keyword>
<keyword evidence="3" id="KW-1185">Reference proteome</keyword>
<evidence type="ECO:0000256" key="1">
    <source>
        <dbReference type="SAM" id="Phobius"/>
    </source>
</evidence>
<feature type="transmembrane region" description="Helical" evidence="1">
    <location>
        <begin position="20"/>
        <end position="41"/>
    </location>
</feature>
<dbReference type="EMBL" id="FQZL01000051">
    <property type="protein sequence ID" value="SHJ87968.1"/>
    <property type="molecule type" value="Genomic_DNA"/>
</dbReference>
<sequence length="130" mass="14950">MKGLEVLSNIINRNRKLSWILLISYVAFFVGCAAFPLFPQYSGYTNIFLHIANVIYIPPVLLVLIGKGKHIKAMRIIFFSISIGMLCRYFLEFGEVSNSVNFTLINIISFLAILPLVYMFSYYFYGKKLN</sequence>
<organism evidence="2 3">
    <name type="scientific">Dethiosulfatibacter aminovorans DSM 17477</name>
    <dbReference type="NCBI Taxonomy" id="1121476"/>
    <lineage>
        <taxon>Bacteria</taxon>
        <taxon>Bacillati</taxon>
        <taxon>Bacillota</taxon>
        <taxon>Tissierellia</taxon>
        <taxon>Dethiosulfatibacter</taxon>
    </lineage>
</organism>
<dbReference type="STRING" id="1121476.SAMN02745751_03617"/>